<dbReference type="AlphaFoldDB" id="A0A9D1KN49"/>
<keyword evidence="3 6" id="KW-0812">Transmembrane</keyword>
<dbReference type="GO" id="GO:0005886">
    <property type="term" value="C:plasma membrane"/>
    <property type="evidence" value="ECO:0007669"/>
    <property type="project" value="TreeGrafter"/>
</dbReference>
<name>A0A9D1KN49_9ACTN</name>
<reference evidence="8" key="1">
    <citation type="submission" date="2020-10" db="EMBL/GenBank/DDBJ databases">
        <authorList>
            <person name="Gilroy R."/>
        </authorList>
    </citation>
    <scope>NUCLEOTIDE SEQUENCE</scope>
    <source>
        <strain evidence="8">ChiGjej1B1-24693</strain>
    </source>
</reference>
<evidence type="ECO:0000256" key="5">
    <source>
        <dbReference type="ARBA" id="ARBA00023136"/>
    </source>
</evidence>
<dbReference type="Proteomes" id="UP000886842">
    <property type="component" value="Unassembled WGS sequence"/>
</dbReference>
<evidence type="ECO:0000256" key="3">
    <source>
        <dbReference type="ARBA" id="ARBA00022692"/>
    </source>
</evidence>
<comment type="subcellular location">
    <subcellularLocation>
        <location evidence="1">Membrane</location>
        <topology evidence="1">Multi-pass membrane protein</topology>
    </subcellularLocation>
</comment>
<comment type="similarity">
    <text evidence="2">Belongs to the GtrA family.</text>
</comment>
<evidence type="ECO:0000256" key="1">
    <source>
        <dbReference type="ARBA" id="ARBA00004141"/>
    </source>
</evidence>
<feature type="transmembrane region" description="Helical" evidence="6">
    <location>
        <begin position="127"/>
        <end position="146"/>
    </location>
</feature>
<dbReference type="InterPro" id="IPR051401">
    <property type="entry name" value="GtrA_CellWall_Glycosyl"/>
</dbReference>
<evidence type="ECO:0000259" key="7">
    <source>
        <dbReference type="Pfam" id="PF04138"/>
    </source>
</evidence>
<feature type="domain" description="GtrA/DPMS transmembrane" evidence="7">
    <location>
        <begin position="4"/>
        <end position="106"/>
    </location>
</feature>
<dbReference type="PANTHER" id="PTHR38459">
    <property type="entry name" value="PROPHAGE BACTOPRENOL-LINKED GLUCOSE TRANSLOCASE HOMOLOG"/>
    <property type="match status" value="1"/>
</dbReference>
<evidence type="ECO:0000256" key="4">
    <source>
        <dbReference type="ARBA" id="ARBA00022989"/>
    </source>
</evidence>
<reference evidence="8" key="2">
    <citation type="journal article" date="2021" name="PeerJ">
        <title>Extensive microbial diversity within the chicken gut microbiome revealed by metagenomics and culture.</title>
        <authorList>
            <person name="Gilroy R."/>
            <person name="Ravi A."/>
            <person name="Getino M."/>
            <person name="Pursley I."/>
            <person name="Horton D.L."/>
            <person name="Alikhan N.F."/>
            <person name="Baker D."/>
            <person name="Gharbi K."/>
            <person name="Hall N."/>
            <person name="Watson M."/>
            <person name="Adriaenssens E.M."/>
            <person name="Foster-Nyarko E."/>
            <person name="Jarju S."/>
            <person name="Secka A."/>
            <person name="Antonio M."/>
            <person name="Oren A."/>
            <person name="Chaudhuri R.R."/>
            <person name="La Ragione R."/>
            <person name="Hildebrand F."/>
            <person name="Pallen M.J."/>
        </authorList>
    </citation>
    <scope>NUCLEOTIDE SEQUENCE</scope>
    <source>
        <strain evidence="8">ChiGjej1B1-24693</strain>
    </source>
</reference>
<proteinExistence type="inferred from homology"/>
<evidence type="ECO:0000313" key="8">
    <source>
        <dbReference type="EMBL" id="HIT75422.1"/>
    </source>
</evidence>
<dbReference type="GO" id="GO:0000271">
    <property type="term" value="P:polysaccharide biosynthetic process"/>
    <property type="evidence" value="ECO:0007669"/>
    <property type="project" value="InterPro"/>
</dbReference>
<dbReference type="EMBL" id="DVLP01000227">
    <property type="protein sequence ID" value="HIT75422.1"/>
    <property type="molecule type" value="Genomic_DNA"/>
</dbReference>
<accession>A0A9D1KN49</accession>
<evidence type="ECO:0000256" key="2">
    <source>
        <dbReference type="ARBA" id="ARBA00009399"/>
    </source>
</evidence>
<dbReference type="PANTHER" id="PTHR38459:SF1">
    <property type="entry name" value="PROPHAGE BACTOPRENOL-LINKED GLUCOSE TRANSLOCASE HOMOLOG"/>
    <property type="match status" value="1"/>
</dbReference>
<feature type="transmembrane region" description="Helical" evidence="6">
    <location>
        <begin position="7"/>
        <end position="27"/>
    </location>
</feature>
<evidence type="ECO:0000256" key="6">
    <source>
        <dbReference type="SAM" id="Phobius"/>
    </source>
</evidence>
<feature type="transmembrane region" description="Helical" evidence="6">
    <location>
        <begin position="86"/>
        <end position="107"/>
    </location>
</feature>
<gene>
    <name evidence="8" type="ORF">IAA98_07550</name>
</gene>
<dbReference type="Pfam" id="PF04138">
    <property type="entry name" value="GtrA_DPMS_TM"/>
    <property type="match status" value="1"/>
</dbReference>
<feature type="transmembrane region" description="Helical" evidence="6">
    <location>
        <begin position="47"/>
        <end position="65"/>
    </location>
</feature>
<dbReference type="InterPro" id="IPR007267">
    <property type="entry name" value="GtrA_DPMS_TM"/>
</dbReference>
<evidence type="ECO:0000313" key="9">
    <source>
        <dbReference type="Proteomes" id="UP000886842"/>
    </source>
</evidence>
<comment type="caution">
    <text evidence="8">The sequence shown here is derived from an EMBL/GenBank/DDBJ whole genome shotgun (WGS) entry which is preliminary data.</text>
</comment>
<keyword evidence="5 6" id="KW-0472">Membrane</keyword>
<organism evidence="8 9">
    <name type="scientific">Candidatus Avipropionibacterium avicola</name>
    <dbReference type="NCBI Taxonomy" id="2840701"/>
    <lineage>
        <taxon>Bacteria</taxon>
        <taxon>Bacillati</taxon>
        <taxon>Actinomycetota</taxon>
        <taxon>Actinomycetes</taxon>
        <taxon>Propionibacteriales</taxon>
        <taxon>Propionibacteriaceae</taxon>
        <taxon>Propionibacteriaceae incertae sedis</taxon>
        <taxon>Candidatus Avipropionibacterium</taxon>
    </lineage>
</organism>
<protein>
    <submittedName>
        <fullName evidence="8">GtrA family protein</fullName>
    </submittedName>
</protein>
<keyword evidence="4 6" id="KW-1133">Transmembrane helix</keyword>
<sequence length="182" mass="20009">MLIRFGLVGGSGVLVNLFIVFLCNKIGPHPEDIVAPIPLTDFSVRLYHVYSTLAFLVANLSNFQLNRIWTFRSGKHAKWWAEFGPFLAVGATAQVIGLGVQTLLMNPTSPIALDRTIFDESTGLRTPYYWAALISIMVTVPLSFLINKLWTFRSVRGITADTVADEATIDEAPAEPAGERGL</sequence>